<name>A0A2Z7AX58_9LAMI</name>
<dbReference type="EMBL" id="KV011790">
    <property type="protein sequence ID" value="KZV26053.1"/>
    <property type="molecule type" value="Genomic_DNA"/>
</dbReference>
<organism evidence="1 2">
    <name type="scientific">Dorcoceras hygrometricum</name>
    <dbReference type="NCBI Taxonomy" id="472368"/>
    <lineage>
        <taxon>Eukaryota</taxon>
        <taxon>Viridiplantae</taxon>
        <taxon>Streptophyta</taxon>
        <taxon>Embryophyta</taxon>
        <taxon>Tracheophyta</taxon>
        <taxon>Spermatophyta</taxon>
        <taxon>Magnoliopsida</taxon>
        <taxon>eudicotyledons</taxon>
        <taxon>Gunneridae</taxon>
        <taxon>Pentapetalae</taxon>
        <taxon>asterids</taxon>
        <taxon>lamiids</taxon>
        <taxon>Lamiales</taxon>
        <taxon>Gesneriaceae</taxon>
        <taxon>Didymocarpoideae</taxon>
        <taxon>Trichosporeae</taxon>
        <taxon>Loxocarpinae</taxon>
        <taxon>Dorcoceras</taxon>
    </lineage>
</organism>
<dbReference type="Proteomes" id="UP000250235">
    <property type="component" value="Unassembled WGS sequence"/>
</dbReference>
<accession>A0A2Z7AX58</accession>
<sequence>MVITWIVVFFKSTNPSSESTIILTGPSMNVLSTAEMWRHVIVVFFRNANSSSGPDISYTRSYTSILRLGLTAGDTPDAPRYHLGTREPSCTLQIPTYTKGSGALSGDLRRELGRITRGECHASKSPASLLLYQGSKSHRESRR</sequence>
<keyword evidence="2" id="KW-1185">Reference proteome</keyword>
<reference evidence="1 2" key="1">
    <citation type="journal article" date="2015" name="Proc. Natl. Acad. Sci. U.S.A.">
        <title>The resurrection genome of Boea hygrometrica: A blueprint for survival of dehydration.</title>
        <authorList>
            <person name="Xiao L."/>
            <person name="Yang G."/>
            <person name="Zhang L."/>
            <person name="Yang X."/>
            <person name="Zhao S."/>
            <person name="Ji Z."/>
            <person name="Zhou Q."/>
            <person name="Hu M."/>
            <person name="Wang Y."/>
            <person name="Chen M."/>
            <person name="Xu Y."/>
            <person name="Jin H."/>
            <person name="Xiao X."/>
            <person name="Hu G."/>
            <person name="Bao F."/>
            <person name="Hu Y."/>
            <person name="Wan P."/>
            <person name="Li L."/>
            <person name="Deng X."/>
            <person name="Kuang T."/>
            <person name="Xiang C."/>
            <person name="Zhu J.K."/>
            <person name="Oliver M.J."/>
            <person name="He Y."/>
        </authorList>
    </citation>
    <scope>NUCLEOTIDE SEQUENCE [LARGE SCALE GENOMIC DNA]</scope>
    <source>
        <strain evidence="2">cv. XS01</strain>
    </source>
</reference>
<evidence type="ECO:0000313" key="2">
    <source>
        <dbReference type="Proteomes" id="UP000250235"/>
    </source>
</evidence>
<protein>
    <submittedName>
        <fullName evidence="1">Uncharacterized protein</fullName>
    </submittedName>
</protein>
<proteinExistence type="predicted"/>
<evidence type="ECO:0000313" key="1">
    <source>
        <dbReference type="EMBL" id="KZV26053.1"/>
    </source>
</evidence>
<gene>
    <name evidence="1" type="ORF">F511_13931</name>
</gene>
<dbReference type="AlphaFoldDB" id="A0A2Z7AX58"/>